<evidence type="ECO:0000256" key="3">
    <source>
        <dbReference type="PROSITE-ProRule" id="PRU00267"/>
    </source>
</evidence>
<dbReference type="GeneID" id="108736165"/>
<dbReference type="InterPro" id="IPR036910">
    <property type="entry name" value="HMG_box_dom_sf"/>
</dbReference>
<dbReference type="STRING" id="224129.A0A1W4WJ74"/>
<evidence type="ECO:0000256" key="1">
    <source>
        <dbReference type="ARBA" id="ARBA00023125"/>
    </source>
</evidence>
<name>A0A1W4WJ74_AGRPL</name>
<feature type="region of interest" description="Disordered" evidence="5">
    <location>
        <begin position="195"/>
        <end position="221"/>
    </location>
</feature>
<dbReference type="InterPro" id="IPR009071">
    <property type="entry name" value="HMG_box_dom"/>
</dbReference>
<keyword evidence="7" id="KW-1185">Reference proteome</keyword>
<dbReference type="Pfam" id="PF00505">
    <property type="entry name" value="HMG_box"/>
    <property type="match status" value="1"/>
</dbReference>
<dbReference type="Proteomes" id="UP000192223">
    <property type="component" value="Unplaced"/>
</dbReference>
<dbReference type="RefSeq" id="XP_018323991.2">
    <property type="nucleotide sequence ID" value="XM_018468489.2"/>
</dbReference>
<dbReference type="PANTHER" id="PTHR46040">
    <property type="entry name" value="HIGH MOBILITY GROUP PROTEIN 2"/>
    <property type="match status" value="1"/>
</dbReference>
<dbReference type="Gene3D" id="1.10.30.10">
    <property type="entry name" value="High mobility group box domain"/>
    <property type="match status" value="1"/>
</dbReference>
<dbReference type="SMART" id="SM00398">
    <property type="entry name" value="HMG"/>
    <property type="match status" value="1"/>
</dbReference>
<keyword evidence="4" id="KW-0175">Coiled coil</keyword>
<evidence type="ECO:0000313" key="7">
    <source>
        <dbReference type="Proteomes" id="UP000192223"/>
    </source>
</evidence>
<gene>
    <name evidence="8" type="primary">LOC108736165</name>
</gene>
<keyword evidence="1 3" id="KW-0238">DNA-binding</keyword>
<dbReference type="KEGG" id="apln:108736165"/>
<protein>
    <submittedName>
        <fullName evidence="8">High mobility group B protein 6-like</fullName>
    </submittedName>
</protein>
<evidence type="ECO:0000256" key="2">
    <source>
        <dbReference type="ARBA" id="ARBA00023242"/>
    </source>
</evidence>
<feature type="domain" description="HMG box" evidence="6">
    <location>
        <begin position="223"/>
        <end position="289"/>
    </location>
</feature>
<dbReference type="GO" id="GO:0005634">
    <property type="term" value="C:nucleus"/>
    <property type="evidence" value="ECO:0007669"/>
    <property type="project" value="UniProtKB-UniRule"/>
</dbReference>
<accession>A0A1W4WJ74</accession>
<proteinExistence type="predicted"/>
<dbReference type="GO" id="GO:0003677">
    <property type="term" value="F:DNA binding"/>
    <property type="evidence" value="ECO:0007669"/>
    <property type="project" value="UniProtKB-UniRule"/>
</dbReference>
<feature type="DNA-binding region" description="HMG box" evidence="3">
    <location>
        <begin position="223"/>
        <end position="289"/>
    </location>
</feature>
<dbReference type="InParanoid" id="A0A1W4WJ74"/>
<feature type="region of interest" description="Disordered" evidence="5">
    <location>
        <begin position="93"/>
        <end position="121"/>
    </location>
</feature>
<dbReference type="PROSITE" id="PS50118">
    <property type="entry name" value="HMG_BOX_2"/>
    <property type="match status" value="1"/>
</dbReference>
<evidence type="ECO:0000259" key="6">
    <source>
        <dbReference type="PROSITE" id="PS50118"/>
    </source>
</evidence>
<sequence length="479" mass="54341">MAQIHCVPEENDNTLLPTLAETHFEASNLLKNGILVETSKGLVCMSLNDALSSNLNLSAEDLQELATQLILQESSRKDSSDISDTSLQINSDICSTDTTADSDDPTSESSDNLGEKSQNLYKPLDVQTDEIAVVPSVPGYKYIVQPSTSLDSDTNITDNANKLMVNCISKIRNDSLHKNVPKLFDQKPVLISENTDSPKLPVKRKGGWPKGRKRKPEVLHLPPKAPATGYTLYLNEMRKSFKDSSLAFYEITKILGNKWSSLSLEEKKPYLDRAEEEKKRYREELRVYRQSGAYQLYLAKKRKKKVQNNILSESDMDATDDFDDEDNEELYCRTCDQWFHSLHNKKEHLQGRQHLQAVAGHMRALEIDHSHVNEDVNCTVVTNIELDNFDSTSNDSSSDSVTEAMANLVSLISKRDMELKVLKQTLLHEKQANLSLNQHLNTLKQQEIQLKNELSTEIKKQKDLESQILYFLEMTYING</sequence>
<evidence type="ECO:0000256" key="4">
    <source>
        <dbReference type="SAM" id="Coils"/>
    </source>
</evidence>
<feature type="compositionally biased region" description="Basic residues" evidence="5">
    <location>
        <begin position="201"/>
        <end position="215"/>
    </location>
</feature>
<feature type="coiled-coil region" evidence="4">
    <location>
        <begin position="433"/>
        <end position="460"/>
    </location>
</feature>
<dbReference type="SUPFAM" id="SSF47095">
    <property type="entry name" value="HMG-box"/>
    <property type="match status" value="1"/>
</dbReference>
<dbReference type="InterPro" id="IPR051965">
    <property type="entry name" value="ChromReg_NeuronalGeneExpr"/>
</dbReference>
<dbReference type="Gene3D" id="3.30.160.60">
    <property type="entry name" value="Classic Zinc Finger"/>
    <property type="match status" value="1"/>
</dbReference>
<keyword evidence="2 3" id="KW-0539">Nucleus</keyword>
<evidence type="ECO:0000313" key="8">
    <source>
        <dbReference type="RefSeq" id="XP_018323991.2"/>
    </source>
</evidence>
<dbReference type="InterPro" id="IPR036236">
    <property type="entry name" value="Znf_C2H2_sf"/>
</dbReference>
<dbReference type="GO" id="GO:0010468">
    <property type="term" value="P:regulation of gene expression"/>
    <property type="evidence" value="ECO:0007669"/>
    <property type="project" value="TreeGrafter"/>
</dbReference>
<organism evidence="7 8">
    <name type="scientific">Agrilus planipennis</name>
    <name type="common">Emerald ash borer</name>
    <name type="synonym">Agrilus marcopoli</name>
    <dbReference type="NCBI Taxonomy" id="224129"/>
    <lineage>
        <taxon>Eukaryota</taxon>
        <taxon>Metazoa</taxon>
        <taxon>Ecdysozoa</taxon>
        <taxon>Arthropoda</taxon>
        <taxon>Hexapoda</taxon>
        <taxon>Insecta</taxon>
        <taxon>Pterygota</taxon>
        <taxon>Neoptera</taxon>
        <taxon>Endopterygota</taxon>
        <taxon>Coleoptera</taxon>
        <taxon>Polyphaga</taxon>
        <taxon>Elateriformia</taxon>
        <taxon>Buprestoidea</taxon>
        <taxon>Buprestidae</taxon>
        <taxon>Agrilinae</taxon>
        <taxon>Agrilus</taxon>
    </lineage>
</organism>
<reference evidence="8" key="1">
    <citation type="submission" date="2025-08" db="UniProtKB">
        <authorList>
            <consortium name="RefSeq"/>
        </authorList>
    </citation>
    <scope>IDENTIFICATION</scope>
    <source>
        <tissue evidence="8">Entire body</tissue>
    </source>
</reference>
<dbReference type="OrthoDB" id="3213154at2759"/>
<dbReference type="AlphaFoldDB" id="A0A1W4WJ74"/>
<dbReference type="SUPFAM" id="SSF57667">
    <property type="entry name" value="beta-beta-alpha zinc fingers"/>
    <property type="match status" value="1"/>
</dbReference>
<dbReference type="PANTHER" id="PTHR46040:SF3">
    <property type="entry name" value="HIGH MOBILITY GROUP PROTEIN 2"/>
    <property type="match status" value="1"/>
</dbReference>
<evidence type="ECO:0000256" key="5">
    <source>
        <dbReference type="SAM" id="MobiDB-lite"/>
    </source>
</evidence>